<feature type="domain" description="Schlafen group 3-like DNA/RNA helicase" evidence="1">
    <location>
        <begin position="187"/>
        <end position="527"/>
    </location>
</feature>
<accession>A0ABS6D390</accession>
<organism evidence="2 3">
    <name type="scientific">Faecalicatena faecalis</name>
    <dbReference type="NCBI Taxonomy" id="2726362"/>
    <lineage>
        <taxon>Bacteria</taxon>
        <taxon>Bacillati</taxon>
        <taxon>Bacillota</taxon>
        <taxon>Clostridia</taxon>
        <taxon>Lachnospirales</taxon>
        <taxon>Lachnospiraceae</taxon>
        <taxon>Faecalicatena</taxon>
    </lineage>
</organism>
<sequence length="541" mass="63737">MARVEITTFEYSKQDEQTWQLPFDYHCLYILENGDYAYIGETKRPLERSKEHKHINDLCSAYSFSRIHIITGQTFEETPAKHYETLLRRLMSGDGKFKILNAKRDEWQHYYRKNEFELCFDQLWLALEKKGLVMHKDFQTVLNLSSYKFSPHIELTALQHEALTSILHTIDSGEMQPHRDGFLPRPILISGDAGTGKTVVATSLFYKLRTLENYQHLKIGLVYAVSNTRAEIQELFKSVPRLRKKDVITPSAVAKEHYDIIICDEAQRLRRPKNAGRFYTSQMKKINDRLGIDEDSDELDWILMNSTCQILFYDEKQFTAPSDIPKESFMERLYARNRGFRPVALREQMRIRAGERYVPYIYNILYEKNPEPIQFDNYEFQLFHSFDKMLQKLEEKEKDTGLSRMSSGYAWEWKSKHTPEVPDIQIEGKEIWWNQQTEGWLRNPSSNQEMGSIYTLSGLDLNYTAVVIGPELYYDLDDNTIKIDKSNFFDNKLKTSTTEEELKRFILNTYGSLLTRGILGTYVYVCDLNLRNYLQKYIPTF</sequence>
<dbReference type="CDD" id="cd00009">
    <property type="entry name" value="AAA"/>
    <property type="match status" value="1"/>
</dbReference>
<dbReference type="EMBL" id="JABACJ020000007">
    <property type="protein sequence ID" value="MBU3876054.1"/>
    <property type="molecule type" value="Genomic_DNA"/>
</dbReference>
<reference evidence="2 3" key="1">
    <citation type="submission" date="2021-06" db="EMBL/GenBank/DDBJ databases">
        <title>Faecalicatena sp. nov. isolated from porcine feces.</title>
        <authorList>
            <person name="Oh B.S."/>
            <person name="Lee J.H."/>
        </authorList>
    </citation>
    <scope>NUCLEOTIDE SEQUENCE [LARGE SCALE GENOMIC DNA]</scope>
    <source>
        <strain evidence="2 3">AGMB00832</strain>
    </source>
</reference>
<proteinExistence type="predicted"/>
<comment type="caution">
    <text evidence="2">The sequence shown here is derived from an EMBL/GenBank/DDBJ whole genome shotgun (WGS) entry which is preliminary data.</text>
</comment>
<name>A0ABS6D390_9FIRM</name>
<dbReference type="InterPro" id="IPR018647">
    <property type="entry name" value="SLFN_3-like_DNA/RNA_helicase"/>
</dbReference>
<evidence type="ECO:0000313" key="2">
    <source>
        <dbReference type="EMBL" id="MBU3876054.1"/>
    </source>
</evidence>
<evidence type="ECO:0000259" key="1">
    <source>
        <dbReference type="Pfam" id="PF09848"/>
    </source>
</evidence>
<evidence type="ECO:0000313" key="3">
    <source>
        <dbReference type="Proteomes" id="UP000723714"/>
    </source>
</evidence>
<protein>
    <submittedName>
        <fullName evidence="2">DUF2075 domain-containing protein</fullName>
    </submittedName>
</protein>
<dbReference type="Pfam" id="PF09848">
    <property type="entry name" value="SLFN-g3_helicase"/>
    <property type="match status" value="1"/>
</dbReference>
<gene>
    <name evidence="2" type="ORF">HGO97_009545</name>
</gene>
<dbReference type="Proteomes" id="UP000723714">
    <property type="component" value="Unassembled WGS sequence"/>
</dbReference>
<dbReference type="RefSeq" id="WP_216241075.1">
    <property type="nucleotide sequence ID" value="NZ_JABACJ020000007.1"/>
</dbReference>
<keyword evidence="3" id="KW-1185">Reference proteome</keyword>